<dbReference type="KEGG" id="seds:AAY24_17775"/>
<dbReference type="GO" id="GO:0006813">
    <property type="term" value="P:potassium ion transport"/>
    <property type="evidence" value="ECO:0007669"/>
    <property type="project" value="InterPro"/>
</dbReference>
<dbReference type="RefSeq" id="WP_046860804.1">
    <property type="nucleotide sequence ID" value="NZ_CP011412.1"/>
</dbReference>
<evidence type="ECO:0000259" key="4">
    <source>
        <dbReference type="PROSITE" id="PS51201"/>
    </source>
</evidence>
<dbReference type="Pfam" id="PF07885">
    <property type="entry name" value="Ion_trans_2"/>
    <property type="match status" value="1"/>
</dbReference>
<dbReference type="PROSITE" id="PS51201">
    <property type="entry name" value="RCK_N"/>
    <property type="match status" value="1"/>
</dbReference>
<dbReference type="EMBL" id="CP011412">
    <property type="protein sequence ID" value="AKH21883.1"/>
    <property type="molecule type" value="Genomic_DNA"/>
</dbReference>
<dbReference type="GO" id="GO:0005886">
    <property type="term" value="C:plasma membrane"/>
    <property type="evidence" value="ECO:0007669"/>
    <property type="project" value="UniProtKB-SubCell"/>
</dbReference>
<protein>
    <submittedName>
        <fullName evidence="5">Potassium transporter TrkA</fullName>
    </submittedName>
</protein>
<sequence length="586" mass="65780">MHSIFFLIFRRMRQPLLTLVSTYAIAILGLTLIPGQDDAGNLWRMDFFHAFYFVSFMATTIGFGEIPYPFTDAQRLWVTFSLYATVVVWIYALGTLLALVQDKMFQQALVERRFTRRVQRMREDFYLVCGYGETGSALTYALTERDRSVVVIDIDPDRVNMLQLENLRQYVPALEGDAAQPGCLLEAGLKHPRCRGVVALTNVNEVNLKVAITSKLLHPEIKVICRSDSHDIEENMASFGTDYIINPFDTFANHLATALQAPGLYLLHSWLSGERRLPDPPIQPPTAGLWIVCGFGRFGRAVYRRLKREGIEPVVIESMPELTGTPESGYVLGRGTEADTLLEAGIERAVGLVAGTDNDANNLSIIMTARQLRPELFVILRQNHNGNQAIVDAVKADMVMHSSAIIANRIRVLLGTPLLYQFTSLALHQDDGWAQDLVSRIQRLVLSENPAIWEVFLDNEEALAVCDALLKGRKVTLGHLLTDPGERSRSQPAVCLLLRREGQRMMLPEHDLLLKTGDRLLFCGRESARGRMEWGLQNHHALKYILTGEVASSGWLWGKFQRPGRPVSNEQVLESGGDKERTIDPD</sequence>
<dbReference type="Gene3D" id="3.40.50.720">
    <property type="entry name" value="NAD(P)-binding Rossmann-like Domain"/>
    <property type="match status" value="2"/>
</dbReference>
<feature type="domain" description="RCK N-terminal" evidence="4">
    <location>
        <begin position="123"/>
        <end position="245"/>
    </location>
</feature>
<keyword evidence="3" id="KW-1133">Transmembrane helix</keyword>
<organism evidence="5 6">
    <name type="scientific">Sedimenticola thiotaurini</name>
    <dbReference type="NCBI Taxonomy" id="1543721"/>
    <lineage>
        <taxon>Bacteria</taxon>
        <taxon>Pseudomonadati</taxon>
        <taxon>Pseudomonadota</taxon>
        <taxon>Gammaproteobacteria</taxon>
        <taxon>Chromatiales</taxon>
        <taxon>Sedimenticolaceae</taxon>
        <taxon>Sedimenticola</taxon>
    </lineage>
</organism>
<comment type="subcellular location">
    <subcellularLocation>
        <location evidence="1">Cell membrane</location>
        <topology evidence="1">Multi-pass membrane protein</topology>
    </subcellularLocation>
</comment>
<keyword evidence="3" id="KW-0812">Transmembrane</keyword>
<name>A0A0F7K4H8_9GAMM</name>
<dbReference type="Proteomes" id="UP000034410">
    <property type="component" value="Chromosome"/>
</dbReference>
<dbReference type="OrthoDB" id="9781411at2"/>
<feature type="transmembrane region" description="Helical" evidence="3">
    <location>
        <begin position="16"/>
        <end position="35"/>
    </location>
</feature>
<keyword evidence="3" id="KW-0472">Membrane</keyword>
<reference evidence="5 6" key="1">
    <citation type="journal article" date="2015" name="Genome Announc.">
        <title>Complete Genome Sequence of Sedimenticola thiotaurini Strain SIP-G1, a Polyphosphate- and Polyhydroxyalkanoate-Accumulating Sulfur-Oxidizing Gammaproteobacterium Isolated from Salt Marsh Sediments.</title>
        <authorList>
            <person name="Flood B.E."/>
            <person name="Jones D.S."/>
            <person name="Bailey J.V."/>
        </authorList>
    </citation>
    <scope>NUCLEOTIDE SEQUENCE [LARGE SCALE GENOMIC DNA]</scope>
    <source>
        <strain evidence="5 6">SIP-G1</strain>
    </source>
</reference>
<dbReference type="Pfam" id="PF02254">
    <property type="entry name" value="TrkA_N"/>
    <property type="match status" value="2"/>
</dbReference>
<proteinExistence type="predicted"/>
<dbReference type="Gene3D" id="1.10.287.70">
    <property type="match status" value="1"/>
</dbReference>
<keyword evidence="6" id="KW-1185">Reference proteome</keyword>
<accession>A0A0F7K4H8</accession>
<evidence type="ECO:0000313" key="5">
    <source>
        <dbReference type="EMBL" id="AKH21883.1"/>
    </source>
</evidence>
<dbReference type="SUPFAM" id="SSF81324">
    <property type="entry name" value="Voltage-gated potassium channels"/>
    <property type="match status" value="1"/>
</dbReference>
<feature type="transmembrane region" description="Helical" evidence="3">
    <location>
        <begin position="47"/>
        <end position="64"/>
    </location>
</feature>
<dbReference type="InterPro" id="IPR050721">
    <property type="entry name" value="Trk_Ktr_HKT_K-transport"/>
</dbReference>
<dbReference type="AlphaFoldDB" id="A0A0F7K4H8"/>
<evidence type="ECO:0000256" key="1">
    <source>
        <dbReference type="ARBA" id="ARBA00004651"/>
    </source>
</evidence>
<dbReference type="PATRIC" id="fig|1543721.4.peg.3681"/>
<dbReference type="PANTHER" id="PTHR43833">
    <property type="entry name" value="POTASSIUM CHANNEL PROTEIN 2-RELATED-RELATED"/>
    <property type="match status" value="1"/>
</dbReference>
<evidence type="ECO:0000313" key="6">
    <source>
        <dbReference type="Proteomes" id="UP000034410"/>
    </source>
</evidence>
<feature type="compositionally biased region" description="Basic and acidic residues" evidence="2">
    <location>
        <begin position="576"/>
        <end position="586"/>
    </location>
</feature>
<evidence type="ECO:0000256" key="2">
    <source>
        <dbReference type="SAM" id="MobiDB-lite"/>
    </source>
</evidence>
<feature type="transmembrane region" description="Helical" evidence="3">
    <location>
        <begin position="76"/>
        <end position="100"/>
    </location>
</feature>
<dbReference type="InterPro" id="IPR013099">
    <property type="entry name" value="K_chnl_dom"/>
</dbReference>
<gene>
    <name evidence="5" type="ORF">AAY24_17775</name>
</gene>
<evidence type="ECO:0000256" key="3">
    <source>
        <dbReference type="SAM" id="Phobius"/>
    </source>
</evidence>
<dbReference type="InterPro" id="IPR036291">
    <property type="entry name" value="NAD(P)-bd_dom_sf"/>
</dbReference>
<dbReference type="InterPro" id="IPR003148">
    <property type="entry name" value="RCK_N"/>
</dbReference>
<feature type="region of interest" description="Disordered" evidence="2">
    <location>
        <begin position="565"/>
        <end position="586"/>
    </location>
</feature>
<dbReference type="SUPFAM" id="SSF51735">
    <property type="entry name" value="NAD(P)-binding Rossmann-fold domains"/>
    <property type="match status" value="2"/>
</dbReference>